<reference evidence="3 4" key="1">
    <citation type="submission" date="2019-11" db="EMBL/GenBank/DDBJ databases">
        <title>Whole-genome sequence of Rhodoplanes serenus DSM 18633, type strain.</title>
        <authorList>
            <person name="Kyndt J.A."/>
            <person name="Meyer T.E."/>
        </authorList>
    </citation>
    <scope>NUCLEOTIDE SEQUENCE [LARGE SCALE GENOMIC DNA]</scope>
    <source>
        <strain evidence="3 4">DSM 18633</strain>
    </source>
</reference>
<feature type="transmembrane region" description="Helical" evidence="2">
    <location>
        <begin position="15"/>
        <end position="35"/>
    </location>
</feature>
<protein>
    <submittedName>
        <fullName evidence="3">Uncharacterized protein</fullName>
    </submittedName>
</protein>
<keyword evidence="2" id="KW-1133">Transmembrane helix</keyword>
<evidence type="ECO:0000256" key="1">
    <source>
        <dbReference type="SAM" id="Coils"/>
    </source>
</evidence>
<keyword evidence="1" id="KW-0175">Coiled coil</keyword>
<name>A0A9X4XSG1_9BRAD</name>
<dbReference type="Proteomes" id="UP000438991">
    <property type="component" value="Unassembled WGS sequence"/>
</dbReference>
<keyword evidence="2" id="KW-0472">Membrane</keyword>
<evidence type="ECO:0000256" key="2">
    <source>
        <dbReference type="SAM" id="Phobius"/>
    </source>
</evidence>
<evidence type="ECO:0000313" key="3">
    <source>
        <dbReference type="EMBL" id="MTW19109.1"/>
    </source>
</evidence>
<proteinExistence type="predicted"/>
<keyword evidence="2" id="KW-0812">Transmembrane</keyword>
<organism evidence="3 4">
    <name type="scientific">Rhodoplanes serenus</name>
    <dbReference type="NCBI Taxonomy" id="200615"/>
    <lineage>
        <taxon>Bacteria</taxon>
        <taxon>Pseudomonadati</taxon>
        <taxon>Pseudomonadota</taxon>
        <taxon>Alphaproteobacteria</taxon>
        <taxon>Hyphomicrobiales</taxon>
        <taxon>Nitrobacteraceae</taxon>
        <taxon>Rhodoplanes</taxon>
    </lineage>
</organism>
<evidence type="ECO:0000313" key="4">
    <source>
        <dbReference type="Proteomes" id="UP000438991"/>
    </source>
</evidence>
<sequence>MTIARIVAWVFAGGWRWIAGGVIAMAIGWLTWAIWDAGYQTAAQACGASAARARAEKAERERDAAGALAKSSQQTAAELAARDLSAQEQLRDLQSEIERLRAAVRPGLPALVGADRRDGRPRDDPLLDDACGLTDRGLRVLDGR</sequence>
<dbReference type="EMBL" id="WNKV01000024">
    <property type="protein sequence ID" value="MTW19109.1"/>
    <property type="molecule type" value="Genomic_DNA"/>
</dbReference>
<dbReference type="RefSeq" id="WP_155481404.1">
    <property type="nucleotide sequence ID" value="NZ_WNKV01000024.1"/>
</dbReference>
<accession>A0A9X4XSG1</accession>
<feature type="coiled-coil region" evidence="1">
    <location>
        <begin position="48"/>
        <end position="103"/>
    </location>
</feature>
<dbReference type="AlphaFoldDB" id="A0A9X4XSG1"/>
<gene>
    <name evidence="3" type="ORF">GJ689_23195</name>
</gene>
<comment type="caution">
    <text evidence="3">The sequence shown here is derived from an EMBL/GenBank/DDBJ whole genome shotgun (WGS) entry which is preliminary data.</text>
</comment>